<dbReference type="EMBL" id="QXJM01000012">
    <property type="protein sequence ID" value="RIE05306.1"/>
    <property type="molecule type" value="Genomic_DNA"/>
</dbReference>
<proteinExistence type="predicted"/>
<dbReference type="AlphaFoldDB" id="A0A398CPI5"/>
<evidence type="ECO:0000313" key="1">
    <source>
        <dbReference type="EMBL" id="RIE05306.1"/>
    </source>
</evidence>
<reference evidence="1 2" key="1">
    <citation type="submission" date="2018-09" db="EMBL/GenBank/DDBJ databases">
        <title>Cohnella cavernae sp. nov., isolated from a karst cave.</title>
        <authorList>
            <person name="Zhu H."/>
        </authorList>
    </citation>
    <scope>NUCLEOTIDE SEQUENCE [LARGE SCALE GENOMIC DNA]</scope>
    <source>
        <strain evidence="1 2">K2E09-144</strain>
    </source>
</reference>
<keyword evidence="2" id="KW-1185">Reference proteome</keyword>
<evidence type="ECO:0000313" key="2">
    <source>
        <dbReference type="Proteomes" id="UP000266340"/>
    </source>
</evidence>
<comment type="caution">
    <text evidence="1">The sequence shown here is derived from an EMBL/GenBank/DDBJ whole genome shotgun (WGS) entry which is preliminary data.</text>
</comment>
<organism evidence="1 2">
    <name type="scientific">Cohnella faecalis</name>
    <dbReference type="NCBI Taxonomy" id="2315694"/>
    <lineage>
        <taxon>Bacteria</taxon>
        <taxon>Bacillati</taxon>
        <taxon>Bacillota</taxon>
        <taxon>Bacilli</taxon>
        <taxon>Bacillales</taxon>
        <taxon>Paenibacillaceae</taxon>
        <taxon>Cohnella</taxon>
    </lineage>
</organism>
<gene>
    <name evidence="1" type="ORF">D3H35_01275</name>
</gene>
<name>A0A398CPI5_9BACL</name>
<accession>A0A398CPI5</accession>
<protein>
    <submittedName>
        <fullName evidence="1">Uncharacterized protein</fullName>
    </submittedName>
</protein>
<dbReference type="Proteomes" id="UP000266340">
    <property type="component" value="Unassembled WGS sequence"/>
</dbReference>
<sequence>MEKFRRKLFLDHSATLDAGFGPASVITVKFSRSASDCGFSTGSRITLTGWPFAFIVPIGTEFSIPCSWLAISPAFACDAFTLRV</sequence>